<proteinExistence type="predicted"/>
<dbReference type="Proteomes" id="UP001280581">
    <property type="component" value="Unassembled WGS sequence"/>
</dbReference>
<name>A0AAN6RDR9_9PLEO</name>
<accession>A0AAN6RDR9</accession>
<feature type="compositionally biased region" description="Polar residues" evidence="1">
    <location>
        <begin position="30"/>
        <end position="47"/>
    </location>
</feature>
<comment type="caution">
    <text evidence="2">The sequence shown here is derived from an EMBL/GenBank/DDBJ whole genome shotgun (WGS) entry which is preliminary data.</text>
</comment>
<dbReference type="AlphaFoldDB" id="A0AAN6RDR9"/>
<evidence type="ECO:0000256" key="1">
    <source>
        <dbReference type="SAM" id="MobiDB-lite"/>
    </source>
</evidence>
<feature type="region of interest" description="Disordered" evidence="1">
    <location>
        <begin position="1"/>
        <end position="64"/>
    </location>
</feature>
<gene>
    <name evidence="2" type="ORF">GRF29_1536g1077782</name>
</gene>
<sequence length="64" mass="6520">MAAPPIPTIHISRASIGPLPHQRGPAATVSHRTLSPSTRDPTPSANSAVPVPTTPAARALPQAK</sequence>
<protein>
    <submittedName>
        <fullName evidence="2">Uncharacterized protein</fullName>
    </submittedName>
</protein>
<dbReference type="EMBL" id="WVTA01000021">
    <property type="protein sequence ID" value="KAK3197220.1"/>
    <property type="molecule type" value="Genomic_DNA"/>
</dbReference>
<keyword evidence="3" id="KW-1185">Reference proteome</keyword>
<organism evidence="2 3">
    <name type="scientific">Pseudopithomyces chartarum</name>
    <dbReference type="NCBI Taxonomy" id="1892770"/>
    <lineage>
        <taxon>Eukaryota</taxon>
        <taxon>Fungi</taxon>
        <taxon>Dikarya</taxon>
        <taxon>Ascomycota</taxon>
        <taxon>Pezizomycotina</taxon>
        <taxon>Dothideomycetes</taxon>
        <taxon>Pleosporomycetidae</taxon>
        <taxon>Pleosporales</taxon>
        <taxon>Massarineae</taxon>
        <taxon>Didymosphaeriaceae</taxon>
        <taxon>Pseudopithomyces</taxon>
    </lineage>
</organism>
<feature type="compositionally biased region" description="Low complexity" evidence="1">
    <location>
        <begin position="48"/>
        <end position="57"/>
    </location>
</feature>
<evidence type="ECO:0000313" key="2">
    <source>
        <dbReference type="EMBL" id="KAK3197220.1"/>
    </source>
</evidence>
<evidence type="ECO:0000313" key="3">
    <source>
        <dbReference type="Proteomes" id="UP001280581"/>
    </source>
</evidence>
<reference evidence="2 3" key="1">
    <citation type="submission" date="2021-02" db="EMBL/GenBank/DDBJ databases">
        <title>Genome assembly of Pseudopithomyces chartarum.</title>
        <authorList>
            <person name="Jauregui R."/>
            <person name="Singh J."/>
            <person name="Voisey C."/>
        </authorList>
    </citation>
    <scope>NUCLEOTIDE SEQUENCE [LARGE SCALE GENOMIC DNA]</scope>
    <source>
        <strain evidence="2 3">AGR01</strain>
    </source>
</reference>